<organism evidence="3">
    <name type="scientific">hydrothermal vent metagenome</name>
    <dbReference type="NCBI Taxonomy" id="652676"/>
    <lineage>
        <taxon>unclassified sequences</taxon>
        <taxon>metagenomes</taxon>
        <taxon>ecological metagenomes</taxon>
    </lineage>
</organism>
<dbReference type="GO" id="GO:0016740">
    <property type="term" value="F:transferase activity"/>
    <property type="evidence" value="ECO:0007669"/>
    <property type="project" value="UniProtKB-KW"/>
</dbReference>
<accession>A0A3B0UK20</accession>
<evidence type="ECO:0000259" key="2">
    <source>
        <dbReference type="Pfam" id="PF00535"/>
    </source>
</evidence>
<dbReference type="Gene3D" id="3.90.550.10">
    <property type="entry name" value="Spore Coat Polysaccharide Biosynthesis Protein SpsA, Chain A"/>
    <property type="match status" value="1"/>
</dbReference>
<keyword evidence="1" id="KW-0812">Transmembrane</keyword>
<evidence type="ECO:0000313" key="3">
    <source>
        <dbReference type="EMBL" id="VAW31481.1"/>
    </source>
</evidence>
<dbReference type="EMBL" id="UOEU01000228">
    <property type="protein sequence ID" value="VAW31481.1"/>
    <property type="molecule type" value="Genomic_DNA"/>
</dbReference>
<dbReference type="AlphaFoldDB" id="A0A3B0UK20"/>
<reference evidence="3" key="1">
    <citation type="submission" date="2018-06" db="EMBL/GenBank/DDBJ databases">
        <authorList>
            <person name="Zhirakovskaya E."/>
        </authorList>
    </citation>
    <scope>NUCLEOTIDE SEQUENCE</scope>
</reference>
<dbReference type="InterPro" id="IPR001173">
    <property type="entry name" value="Glyco_trans_2-like"/>
</dbReference>
<dbReference type="PANTHER" id="PTHR43179:SF7">
    <property type="entry name" value="RHAMNOSYLTRANSFERASE WBBL"/>
    <property type="match status" value="1"/>
</dbReference>
<protein>
    <submittedName>
        <fullName evidence="3">dTDP-Rha:A-D-GlcNAc-diphosphoryl polyprenol, A-3-L-rhamnosyl transferase WbbL</fullName>
    </submittedName>
</protein>
<dbReference type="SUPFAM" id="SSF53448">
    <property type="entry name" value="Nucleotide-diphospho-sugar transferases"/>
    <property type="match status" value="1"/>
</dbReference>
<name>A0A3B0UK20_9ZZZZ</name>
<evidence type="ECO:0000256" key="1">
    <source>
        <dbReference type="SAM" id="Phobius"/>
    </source>
</evidence>
<feature type="transmembrane region" description="Helical" evidence="1">
    <location>
        <begin position="286"/>
        <end position="304"/>
    </location>
</feature>
<dbReference type="Pfam" id="PF00535">
    <property type="entry name" value="Glycos_transf_2"/>
    <property type="match status" value="1"/>
</dbReference>
<feature type="domain" description="Glycosyltransferase 2-like" evidence="2">
    <location>
        <begin position="17"/>
        <end position="174"/>
    </location>
</feature>
<dbReference type="InterPro" id="IPR029044">
    <property type="entry name" value="Nucleotide-diphossugar_trans"/>
</dbReference>
<dbReference type="PANTHER" id="PTHR43179">
    <property type="entry name" value="RHAMNOSYLTRANSFERASE WBBL"/>
    <property type="match status" value="1"/>
</dbReference>
<keyword evidence="3" id="KW-0808">Transferase</keyword>
<gene>
    <name evidence="3" type="ORF">MNBD_CHLOROFLEXI01-1271</name>
</gene>
<keyword evidence="1" id="KW-1133">Transmembrane helix</keyword>
<sequence length="318" mass="36011">MLIMPKNQPKIAQLDLSIVIVNYNTRQLLDDCLASLLAAEQPPNGAEIIVVDNASSDGSQEMVRQKYPAVRLIASEVNRGFSAANNLGTAVSNGRFILFLNSDTCVDAKSLTKPVEYLTNHPGVGALTVRLVYPNGERDPDNHRGFPTPWNAICHFSGLSRLFPSNPRFNGYFQSYQNMAETHPVDVIAGSYMLMPLPLCRDLGGWDETYFFYGEDIDFCYRIRQVGYQIIYYPHVEVLHYKGASSGLRKESADIARPPKATRVKVAKESVRAMKIFYSKFYRQQYPWLVTAVVLAGIQIRGWFRILKHQLRRNPKNN</sequence>
<keyword evidence="1" id="KW-0472">Membrane</keyword>
<dbReference type="CDD" id="cd04186">
    <property type="entry name" value="GT_2_like_c"/>
    <property type="match status" value="1"/>
</dbReference>
<proteinExistence type="predicted"/>